<organism evidence="1 2">
    <name type="scientific">Octopus vulgaris</name>
    <name type="common">Common octopus</name>
    <dbReference type="NCBI Taxonomy" id="6645"/>
    <lineage>
        <taxon>Eukaryota</taxon>
        <taxon>Metazoa</taxon>
        <taxon>Spiralia</taxon>
        <taxon>Lophotrochozoa</taxon>
        <taxon>Mollusca</taxon>
        <taxon>Cephalopoda</taxon>
        <taxon>Coleoidea</taxon>
        <taxon>Octopodiformes</taxon>
        <taxon>Octopoda</taxon>
        <taxon>Incirrata</taxon>
        <taxon>Octopodidae</taxon>
        <taxon>Octopus</taxon>
    </lineage>
</organism>
<gene>
    <name evidence="1" type="ORF">OCTVUL_1B012609</name>
</gene>
<dbReference type="Gene3D" id="3.90.1150.210">
    <property type="entry name" value="F-actin capping protein, beta subunit"/>
    <property type="match status" value="1"/>
</dbReference>
<protein>
    <submittedName>
        <fullName evidence="1">Uncharacterized protein</fullName>
    </submittedName>
</protein>
<accession>A0AA36B709</accession>
<keyword evidence="2" id="KW-1185">Reference proteome</keyword>
<proteinExistence type="predicted"/>
<dbReference type="InterPro" id="IPR042276">
    <property type="entry name" value="CapZ_alpha/beta_2"/>
</dbReference>
<dbReference type="AlphaFoldDB" id="A0AA36B709"/>
<sequence length="74" mass="8845">MTWHKTQDTSHEKRVTRNNWIWRIKLETLSEIYLGKTKDIVNGLRSIQTLQDRKQAEALRNDLVMALQKRPQTL</sequence>
<dbReference type="Proteomes" id="UP001162480">
    <property type="component" value="Chromosome 9"/>
</dbReference>
<reference evidence="1" key="1">
    <citation type="submission" date="2023-08" db="EMBL/GenBank/DDBJ databases">
        <authorList>
            <person name="Alioto T."/>
            <person name="Alioto T."/>
            <person name="Gomez Garrido J."/>
        </authorList>
    </citation>
    <scope>NUCLEOTIDE SEQUENCE</scope>
</reference>
<evidence type="ECO:0000313" key="2">
    <source>
        <dbReference type="Proteomes" id="UP001162480"/>
    </source>
</evidence>
<dbReference type="EMBL" id="OX597822">
    <property type="protein sequence ID" value="CAI9728306.1"/>
    <property type="molecule type" value="Genomic_DNA"/>
</dbReference>
<evidence type="ECO:0000313" key="1">
    <source>
        <dbReference type="EMBL" id="CAI9728306.1"/>
    </source>
</evidence>
<name>A0AA36B709_OCTVU</name>